<dbReference type="AlphaFoldDB" id="A0A4S8J2U8"/>
<name>A0A4S8J2U8_MUSBA</name>
<dbReference type="EMBL" id="PYDT01000007">
    <property type="protein sequence ID" value="THU55693.1"/>
    <property type="molecule type" value="Genomic_DNA"/>
</dbReference>
<evidence type="ECO:0000313" key="3">
    <source>
        <dbReference type="Proteomes" id="UP000317650"/>
    </source>
</evidence>
<dbReference type="Proteomes" id="UP000317650">
    <property type="component" value="Chromosome 11"/>
</dbReference>
<keyword evidence="3" id="KW-1185">Reference proteome</keyword>
<protein>
    <submittedName>
        <fullName evidence="2">Uncharacterized protein</fullName>
    </submittedName>
</protein>
<reference evidence="2 3" key="1">
    <citation type="journal article" date="2019" name="Nat. Plants">
        <title>Genome sequencing of Musa balbisiana reveals subgenome evolution and function divergence in polyploid bananas.</title>
        <authorList>
            <person name="Yao X."/>
        </authorList>
    </citation>
    <scope>NUCLEOTIDE SEQUENCE [LARGE SCALE GENOMIC DNA]</scope>
    <source>
        <strain evidence="3">cv. DH-PKW</strain>
        <tissue evidence="2">Leaves</tissue>
    </source>
</reference>
<gene>
    <name evidence="2" type="ORF">C4D60_Mb11t09260</name>
</gene>
<organism evidence="2 3">
    <name type="scientific">Musa balbisiana</name>
    <name type="common">Banana</name>
    <dbReference type="NCBI Taxonomy" id="52838"/>
    <lineage>
        <taxon>Eukaryota</taxon>
        <taxon>Viridiplantae</taxon>
        <taxon>Streptophyta</taxon>
        <taxon>Embryophyta</taxon>
        <taxon>Tracheophyta</taxon>
        <taxon>Spermatophyta</taxon>
        <taxon>Magnoliopsida</taxon>
        <taxon>Liliopsida</taxon>
        <taxon>Zingiberales</taxon>
        <taxon>Musaceae</taxon>
        <taxon>Musa</taxon>
    </lineage>
</organism>
<feature type="region of interest" description="Disordered" evidence="1">
    <location>
        <begin position="1"/>
        <end position="22"/>
    </location>
</feature>
<sequence length="176" mass="20110">MLEKQHFRQKYSSNSRESKEKYATNNKIKEYKGYLVQLQEYLDLSLPRREGWNGSRRPEGFPSGNVFGTTGHYAALDFVPLPFSGSEQVALPAFEFEFLPCFHHGLQLPFLYYITLYQQAEEKSLGMFSSNFSALRCRKAAVFILMLDISDGSREEISNKCDKIGSTETGMGWTST</sequence>
<comment type="caution">
    <text evidence="2">The sequence shown here is derived from an EMBL/GenBank/DDBJ whole genome shotgun (WGS) entry which is preliminary data.</text>
</comment>
<evidence type="ECO:0000256" key="1">
    <source>
        <dbReference type="SAM" id="MobiDB-lite"/>
    </source>
</evidence>
<evidence type="ECO:0000313" key="2">
    <source>
        <dbReference type="EMBL" id="THU55693.1"/>
    </source>
</evidence>
<proteinExistence type="predicted"/>
<accession>A0A4S8J2U8</accession>